<evidence type="ECO:0000313" key="9">
    <source>
        <dbReference type="Proteomes" id="UP001158576"/>
    </source>
</evidence>
<dbReference type="InterPro" id="IPR009003">
    <property type="entry name" value="Peptidase_S1_PA"/>
</dbReference>
<reference evidence="8 9" key="1">
    <citation type="submission" date="2021-04" db="EMBL/GenBank/DDBJ databases">
        <authorList>
            <person name="Bliznina A."/>
        </authorList>
    </citation>
    <scope>NUCLEOTIDE SEQUENCE [LARGE SCALE GENOMIC DNA]</scope>
</reference>
<comment type="subcellular location">
    <subcellularLocation>
        <location evidence="1">Secreted</location>
    </subcellularLocation>
</comment>
<evidence type="ECO:0000313" key="8">
    <source>
        <dbReference type="EMBL" id="CAG5077305.1"/>
    </source>
</evidence>
<evidence type="ECO:0000256" key="2">
    <source>
        <dbReference type="ARBA" id="ARBA00022525"/>
    </source>
</evidence>
<dbReference type="PROSITE" id="PS00134">
    <property type="entry name" value="TRYPSIN_HIS"/>
    <property type="match status" value="1"/>
</dbReference>
<dbReference type="InterPro" id="IPR001314">
    <property type="entry name" value="Peptidase_S1A"/>
</dbReference>
<name>A0ABN7RH48_OIKDI</name>
<sequence>MKIAKSIIFGSVAAEILNSRKLTCNKGHFKELFVESQNDFFLQNLLEMGIDKDELSSVVIGRANAKKESRMSKKDFEFKIVGGWPVETIDNWPFIGHSDGCGGLYLGGKAALTAAHCCVNYGKPNNPWENFFFGHLRYGKGLKVPVDKYVIHPDYDTTRGLKNDLCVVKLSEDLDSKCSELGIKAIELLDSPLIPGENLHIAGWGTKDVESGMLSPDLLETKVKVLTEEECKNRFHLAQADITEPDSPDYDPDYVPLTVSDDQFCASHAELGIDSCQGDSGGPAVVLRQGVPKLAGIVSWGVGCGEYFPGTSIISPGVYAEVASEKARKWITDTLVSIGAGSTARDITREYGSFGVETVCAVAQKLSSRYPFEYLELLKKTALVESNFGNLGCAKNIFGGNSHSPLERAQELIELYDDEEINDFINSIGGQENCRKKIWRTKNATEIISKSPLPICPFEQETPQICLISIIDGSESISVLEFEQQKQSAFAVAEIALNLGVLDQKVFQFADVPILISEVNEDSPIHQFRKFEDDFLGQNQIGGGSVIKENIDVISAEYFPGCEKQYLILASDGFEKNYTISNFTSISSESGIEILPIIPSIEQRPIPESISEFSLKFHFVTKSHQQRKFFSGLSCHYFFILEEEEVVITVSDFQDLRFWYSETVLFPSENLHDELVYSKNGNEEVQMKIFSTTGLMSLAICNANKNSNEETSYLIEFLIGEETVQFSHGLENFTKKKKGVLKFWLPLFILILILILIIIILVLRKRKRAISPASSKTTTIQDIDDDEIYDVESVPVENDFEACSMKTYDADINEKLHQLENLAKVVFEKGTEAEVREVIKELQYYVGNEVATSEIRNLSDAGMRVLQLIDLQKGINGEIDAENYQRLKRIAHYAEFFVKPEETEFRGEQSQQVLLKANAVLEAEAALIRNIGDSSSYQKLSQAVLNLHSKCIENPAVSHHPKWKESLEKAEERLEDYRRLSNIVVDLKLTPVTTKRLYKSQNAVEKLKNNPDLRSLASSEQKNIIEKAEAVTKIWQMVQEYQEIFDSRRSPDEKEQKLIESRIEAKLENINNPDIISYILTAIERTRSQFSPLSSPR</sequence>
<evidence type="ECO:0000256" key="4">
    <source>
        <dbReference type="ARBA" id="ARBA00022801"/>
    </source>
</evidence>
<dbReference type="Gene3D" id="2.40.10.10">
    <property type="entry name" value="Trypsin-like serine proteases"/>
    <property type="match status" value="1"/>
</dbReference>
<dbReference type="Proteomes" id="UP001158576">
    <property type="component" value="Chromosome PAR"/>
</dbReference>
<dbReference type="EMBL" id="OU015568">
    <property type="protein sequence ID" value="CAG5077305.1"/>
    <property type="molecule type" value="Genomic_DNA"/>
</dbReference>
<dbReference type="InterPro" id="IPR043504">
    <property type="entry name" value="Peptidase_S1_PA_chymotrypsin"/>
</dbReference>
<dbReference type="PANTHER" id="PTHR24264">
    <property type="entry name" value="TRYPSIN-RELATED"/>
    <property type="match status" value="1"/>
</dbReference>
<feature type="transmembrane region" description="Helical" evidence="6">
    <location>
        <begin position="743"/>
        <end position="763"/>
    </location>
</feature>
<keyword evidence="3" id="KW-0645">Protease</keyword>
<dbReference type="SMART" id="SM00020">
    <property type="entry name" value="Tryp_SPc"/>
    <property type="match status" value="1"/>
</dbReference>
<organism evidence="8 9">
    <name type="scientific">Oikopleura dioica</name>
    <name type="common">Tunicate</name>
    <dbReference type="NCBI Taxonomy" id="34765"/>
    <lineage>
        <taxon>Eukaryota</taxon>
        <taxon>Metazoa</taxon>
        <taxon>Chordata</taxon>
        <taxon>Tunicata</taxon>
        <taxon>Appendicularia</taxon>
        <taxon>Copelata</taxon>
        <taxon>Oikopleuridae</taxon>
        <taxon>Oikopleura</taxon>
    </lineage>
</organism>
<proteinExistence type="predicted"/>
<dbReference type="PROSITE" id="PS50240">
    <property type="entry name" value="TRYPSIN_DOM"/>
    <property type="match status" value="1"/>
</dbReference>
<keyword evidence="6" id="KW-0472">Membrane</keyword>
<keyword evidence="6" id="KW-1133">Transmembrane helix</keyword>
<dbReference type="PANTHER" id="PTHR24264:SF65">
    <property type="entry name" value="SRCR DOMAIN-CONTAINING PROTEIN"/>
    <property type="match status" value="1"/>
</dbReference>
<gene>
    <name evidence="8" type="ORF">OKIOD_LOCUS236</name>
</gene>
<keyword evidence="2" id="KW-0964">Secreted</keyword>
<dbReference type="InterPro" id="IPR050127">
    <property type="entry name" value="Serine_Proteases_S1"/>
</dbReference>
<keyword evidence="6" id="KW-0812">Transmembrane</keyword>
<accession>A0ABN7RH48</accession>
<dbReference type="PRINTS" id="PR00722">
    <property type="entry name" value="CHYMOTRYPSIN"/>
</dbReference>
<evidence type="ECO:0000256" key="3">
    <source>
        <dbReference type="ARBA" id="ARBA00022670"/>
    </source>
</evidence>
<dbReference type="InterPro" id="IPR018114">
    <property type="entry name" value="TRYPSIN_HIS"/>
</dbReference>
<evidence type="ECO:0000256" key="1">
    <source>
        <dbReference type="ARBA" id="ARBA00004613"/>
    </source>
</evidence>
<dbReference type="InterPro" id="IPR001254">
    <property type="entry name" value="Trypsin_dom"/>
</dbReference>
<protein>
    <submittedName>
        <fullName evidence="8">Oidioi.mRNA.OKI2018_I69.PAR.g8678.t1.cds</fullName>
    </submittedName>
</protein>
<evidence type="ECO:0000259" key="7">
    <source>
        <dbReference type="PROSITE" id="PS50240"/>
    </source>
</evidence>
<evidence type="ECO:0000256" key="5">
    <source>
        <dbReference type="ARBA" id="ARBA00022825"/>
    </source>
</evidence>
<dbReference type="SUPFAM" id="SSF50494">
    <property type="entry name" value="Trypsin-like serine proteases"/>
    <property type="match status" value="1"/>
</dbReference>
<feature type="domain" description="Peptidase S1" evidence="7">
    <location>
        <begin position="80"/>
        <end position="336"/>
    </location>
</feature>
<keyword evidence="9" id="KW-1185">Reference proteome</keyword>
<keyword evidence="5" id="KW-0720">Serine protease</keyword>
<dbReference type="Pfam" id="PF00089">
    <property type="entry name" value="Trypsin"/>
    <property type="match status" value="1"/>
</dbReference>
<evidence type="ECO:0000256" key="6">
    <source>
        <dbReference type="SAM" id="Phobius"/>
    </source>
</evidence>
<dbReference type="CDD" id="cd00190">
    <property type="entry name" value="Tryp_SPc"/>
    <property type="match status" value="1"/>
</dbReference>
<keyword evidence="4" id="KW-0378">Hydrolase</keyword>